<dbReference type="SFLD" id="SFLDG01129">
    <property type="entry name" value="C1.5:_HAD__Beta-PGM__Phosphata"/>
    <property type="match status" value="1"/>
</dbReference>
<evidence type="ECO:0000256" key="1">
    <source>
        <dbReference type="ARBA" id="ARBA00008106"/>
    </source>
</evidence>
<dbReference type="InterPro" id="IPR051540">
    <property type="entry name" value="S-2-haloacid_dehalogenase"/>
</dbReference>
<gene>
    <name evidence="3" type="ORF">EK21DRAFT_72356</name>
</gene>
<name>A0A9P4LK44_9PLEO</name>
<dbReference type="Proteomes" id="UP000799777">
    <property type="component" value="Unassembled WGS sequence"/>
</dbReference>
<dbReference type="AlphaFoldDB" id="A0A9P4LK44"/>
<evidence type="ECO:0000313" key="4">
    <source>
        <dbReference type="Proteomes" id="UP000799777"/>
    </source>
</evidence>
<dbReference type="PANTHER" id="PTHR43316:SF3">
    <property type="entry name" value="HALOACID DEHALOGENASE, TYPE II (AFU_ORTHOLOGUE AFUA_2G07750)-RELATED"/>
    <property type="match status" value="1"/>
</dbReference>
<keyword evidence="4" id="KW-1185">Reference proteome</keyword>
<dbReference type="PRINTS" id="PR00413">
    <property type="entry name" value="HADHALOGNASE"/>
</dbReference>
<dbReference type="Gene3D" id="3.40.50.1000">
    <property type="entry name" value="HAD superfamily/HAD-like"/>
    <property type="match status" value="1"/>
</dbReference>
<dbReference type="NCBIfam" id="TIGR01428">
    <property type="entry name" value="HAD_type_II"/>
    <property type="match status" value="1"/>
</dbReference>
<dbReference type="GO" id="GO:0019120">
    <property type="term" value="F:hydrolase activity, acting on acid halide bonds, in C-halide compounds"/>
    <property type="evidence" value="ECO:0007669"/>
    <property type="project" value="InterPro"/>
</dbReference>
<comment type="similarity">
    <text evidence="1">Belongs to the HAD-like hydrolase superfamily. S-2-haloalkanoic acid dehalogenase family.</text>
</comment>
<proteinExistence type="inferred from homology"/>
<evidence type="ECO:0000256" key="2">
    <source>
        <dbReference type="ARBA" id="ARBA00022801"/>
    </source>
</evidence>
<dbReference type="SUPFAM" id="SSF56784">
    <property type="entry name" value="HAD-like"/>
    <property type="match status" value="1"/>
</dbReference>
<protein>
    <submittedName>
        <fullName evidence="3">Haloacid dehalogenase</fullName>
    </submittedName>
</protein>
<dbReference type="OrthoDB" id="40579at2759"/>
<dbReference type="GO" id="GO:0016791">
    <property type="term" value="F:phosphatase activity"/>
    <property type="evidence" value="ECO:0007669"/>
    <property type="project" value="UniProtKB-ARBA"/>
</dbReference>
<dbReference type="EMBL" id="ML978229">
    <property type="protein sequence ID" value="KAF2027257.1"/>
    <property type="molecule type" value="Genomic_DNA"/>
</dbReference>
<dbReference type="Gene3D" id="1.10.150.240">
    <property type="entry name" value="Putative phosphatase, domain 2"/>
    <property type="match status" value="1"/>
</dbReference>
<dbReference type="SFLD" id="SFLDS00003">
    <property type="entry name" value="Haloacid_Dehalogenase"/>
    <property type="match status" value="1"/>
</dbReference>
<accession>A0A9P4LK44</accession>
<dbReference type="NCBIfam" id="TIGR01493">
    <property type="entry name" value="HAD-SF-IA-v2"/>
    <property type="match status" value="1"/>
</dbReference>
<dbReference type="InterPro" id="IPR036412">
    <property type="entry name" value="HAD-like_sf"/>
</dbReference>
<dbReference type="InterPro" id="IPR023214">
    <property type="entry name" value="HAD_sf"/>
</dbReference>
<evidence type="ECO:0000313" key="3">
    <source>
        <dbReference type="EMBL" id="KAF2027257.1"/>
    </source>
</evidence>
<dbReference type="PANTHER" id="PTHR43316">
    <property type="entry name" value="HYDROLASE, HALOACID DELAHOGENASE-RELATED"/>
    <property type="match status" value="1"/>
</dbReference>
<dbReference type="Pfam" id="PF00702">
    <property type="entry name" value="Hydrolase"/>
    <property type="match status" value="1"/>
</dbReference>
<dbReference type="InterPro" id="IPR023198">
    <property type="entry name" value="PGP-like_dom2"/>
</dbReference>
<dbReference type="InterPro" id="IPR006439">
    <property type="entry name" value="HAD-SF_hydro_IA"/>
</dbReference>
<dbReference type="InterPro" id="IPR006328">
    <property type="entry name" value="2-HAD"/>
</dbReference>
<keyword evidence="2" id="KW-0378">Hydrolase</keyword>
<sequence>MTLEPTPRALFFDVFGTCVDWRSTVVRELHAQSHASLNAATASLASTVRVKASDMTLEQWGIFAQQWRDSYKQFTRQLAQDPTLPWISVDEHHLKSLRELMTEWQIAGLWDDEQLRSISLVWHRLEPWADSAMGIALLNRLFYTCTLSNGNLSLLGDLRTFSNIPFTHLFSAELFGTYKPSPKVYLGAAEKLELPPNECVMVAAHLNDLQAAKGNGLQTVYVERPGEEDWGEAEVEKARKDGFVDVWISSKDGSRGFITVAERLGIDVTDASQARRLSSSAPVGA</sequence>
<comment type="caution">
    <text evidence="3">The sequence shown here is derived from an EMBL/GenBank/DDBJ whole genome shotgun (WGS) entry which is preliminary data.</text>
</comment>
<reference evidence="3" key="1">
    <citation type="journal article" date="2020" name="Stud. Mycol.">
        <title>101 Dothideomycetes genomes: a test case for predicting lifestyles and emergence of pathogens.</title>
        <authorList>
            <person name="Haridas S."/>
            <person name="Albert R."/>
            <person name="Binder M."/>
            <person name="Bloem J."/>
            <person name="Labutti K."/>
            <person name="Salamov A."/>
            <person name="Andreopoulos B."/>
            <person name="Baker S."/>
            <person name="Barry K."/>
            <person name="Bills G."/>
            <person name="Bluhm B."/>
            <person name="Cannon C."/>
            <person name="Castanera R."/>
            <person name="Culley D."/>
            <person name="Daum C."/>
            <person name="Ezra D."/>
            <person name="Gonzalez J."/>
            <person name="Henrissat B."/>
            <person name="Kuo A."/>
            <person name="Liang C."/>
            <person name="Lipzen A."/>
            <person name="Lutzoni F."/>
            <person name="Magnuson J."/>
            <person name="Mondo S."/>
            <person name="Nolan M."/>
            <person name="Ohm R."/>
            <person name="Pangilinan J."/>
            <person name="Park H.-J."/>
            <person name="Ramirez L."/>
            <person name="Alfaro M."/>
            <person name="Sun H."/>
            <person name="Tritt A."/>
            <person name="Yoshinaga Y."/>
            <person name="Zwiers L.-H."/>
            <person name="Turgeon B."/>
            <person name="Goodwin S."/>
            <person name="Spatafora J."/>
            <person name="Crous P."/>
            <person name="Grigoriev I."/>
        </authorList>
    </citation>
    <scope>NUCLEOTIDE SEQUENCE</scope>
    <source>
        <strain evidence="3">CBS 110217</strain>
    </source>
</reference>
<organism evidence="3 4">
    <name type="scientific">Setomelanomma holmii</name>
    <dbReference type="NCBI Taxonomy" id="210430"/>
    <lineage>
        <taxon>Eukaryota</taxon>
        <taxon>Fungi</taxon>
        <taxon>Dikarya</taxon>
        <taxon>Ascomycota</taxon>
        <taxon>Pezizomycotina</taxon>
        <taxon>Dothideomycetes</taxon>
        <taxon>Pleosporomycetidae</taxon>
        <taxon>Pleosporales</taxon>
        <taxon>Pleosporineae</taxon>
        <taxon>Phaeosphaeriaceae</taxon>
        <taxon>Setomelanomma</taxon>
    </lineage>
</organism>